<dbReference type="NCBIfam" id="TIGR00621">
    <property type="entry name" value="ssb"/>
    <property type="match status" value="1"/>
</dbReference>
<dbReference type="GO" id="GO:0003677">
    <property type="term" value="F:DNA binding"/>
    <property type="evidence" value="ECO:0007669"/>
    <property type="project" value="UniProtKB-KW"/>
</dbReference>
<dbReference type="SUPFAM" id="SSF50249">
    <property type="entry name" value="Nucleic acid-binding proteins"/>
    <property type="match status" value="1"/>
</dbReference>
<proteinExistence type="predicted"/>
<feature type="compositionally biased region" description="Low complexity" evidence="4">
    <location>
        <begin position="114"/>
        <end position="135"/>
    </location>
</feature>
<accession>A0ABV5X131</accession>
<dbReference type="Pfam" id="PF00436">
    <property type="entry name" value="SSB"/>
    <property type="match status" value="1"/>
</dbReference>
<evidence type="ECO:0000313" key="6">
    <source>
        <dbReference type="Proteomes" id="UP001589707"/>
    </source>
</evidence>
<sequence length="158" mass="17196">MALPTLDVTGNLTADVELRYSQNGVAVGNGTVAANRSRRNEQTGEWDTLATLFQRFTAFGDNAELLAGAGKGAKVRLVGSLETEQWQDKNTGENRSATKLKVDFCAVFKRQEPQGWGQQGQQQSQQQSQQGGWQQIPPSDPWASSQQPMGGADNEPPF</sequence>
<comment type="caution">
    <text evidence="5">The sequence shown here is derived from an EMBL/GenBank/DDBJ whole genome shotgun (WGS) entry which is preliminary data.</text>
</comment>
<gene>
    <name evidence="5" type="ORF">ACFFN1_07055</name>
</gene>
<protein>
    <recommendedName>
        <fullName evidence="3">Single-stranded DNA-binding protein</fullName>
    </recommendedName>
</protein>
<dbReference type="EMBL" id="JBHMAU010000046">
    <property type="protein sequence ID" value="MFB9776160.1"/>
    <property type="molecule type" value="Genomic_DNA"/>
</dbReference>
<dbReference type="Proteomes" id="UP001589707">
    <property type="component" value="Unassembled WGS sequence"/>
</dbReference>
<dbReference type="PROSITE" id="PS50935">
    <property type="entry name" value="SSB"/>
    <property type="match status" value="1"/>
</dbReference>
<evidence type="ECO:0000256" key="4">
    <source>
        <dbReference type="SAM" id="MobiDB-lite"/>
    </source>
</evidence>
<evidence type="ECO:0000313" key="5">
    <source>
        <dbReference type="EMBL" id="MFB9776160.1"/>
    </source>
</evidence>
<evidence type="ECO:0000256" key="1">
    <source>
        <dbReference type="ARBA" id="ARBA00023125"/>
    </source>
</evidence>
<dbReference type="Gene3D" id="2.40.50.140">
    <property type="entry name" value="Nucleic acid-binding proteins"/>
    <property type="match status" value="1"/>
</dbReference>
<keyword evidence="1 2" id="KW-0238">DNA-binding</keyword>
<dbReference type="InterPro" id="IPR000424">
    <property type="entry name" value="Primosome_PriB/ssb"/>
</dbReference>
<feature type="region of interest" description="Disordered" evidence="4">
    <location>
        <begin position="111"/>
        <end position="158"/>
    </location>
</feature>
<dbReference type="InterPro" id="IPR012340">
    <property type="entry name" value="NA-bd_OB-fold"/>
</dbReference>
<dbReference type="InterPro" id="IPR011344">
    <property type="entry name" value="ssDNA-bd"/>
</dbReference>
<keyword evidence="6" id="KW-1185">Reference proteome</keyword>
<organism evidence="5 6">
    <name type="scientific">Brevibacterium otitidis</name>
    <dbReference type="NCBI Taxonomy" id="53364"/>
    <lineage>
        <taxon>Bacteria</taxon>
        <taxon>Bacillati</taxon>
        <taxon>Actinomycetota</taxon>
        <taxon>Actinomycetes</taxon>
        <taxon>Micrococcales</taxon>
        <taxon>Brevibacteriaceae</taxon>
        <taxon>Brevibacterium</taxon>
    </lineage>
</organism>
<dbReference type="CDD" id="cd04496">
    <property type="entry name" value="SSB_OBF"/>
    <property type="match status" value="1"/>
</dbReference>
<evidence type="ECO:0000256" key="3">
    <source>
        <dbReference type="RuleBase" id="RU000524"/>
    </source>
</evidence>
<dbReference type="RefSeq" id="WP_376839904.1">
    <property type="nucleotide sequence ID" value="NZ_JBHMAU010000046.1"/>
</dbReference>
<evidence type="ECO:0000256" key="2">
    <source>
        <dbReference type="PROSITE-ProRule" id="PRU00252"/>
    </source>
</evidence>
<name>A0ABV5X131_9MICO</name>
<reference evidence="5 6" key="1">
    <citation type="submission" date="2024-09" db="EMBL/GenBank/DDBJ databases">
        <authorList>
            <person name="Sun Q."/>
            <person name="Mori K."/>
        </authorList>
    </citation>
    <scope>NUCLEOTIDE SEQUENCE [LARGE SCALE GENOMIC DNA]</scope>
    <source>
        <strain evidence="5 6">JCM 11683</strain>
    </source>
</reference>